<protein>
    <submittedName>
        <fullName evidence="1">Uncharacterized protein</fullName>
    </submittedName>
</protein>
<dbReference type="KEGG" id="esx:ESOMN_v1c00740"/>
<dbReference type="InterPro" id="IPR009296">
    <property type="entry name" value="DUF951"/>
</dbReference>
<keyword evidence="2" id="KW-1185">Reference proteome</keyword>
<dbReference type="PIRSF" id="PIRSF037263">
    <property type="entry name" value="DUF951_bac"/>
    <property type="match status" value="1"/>
</dbReference>
<evidence type="ECO:0000313" key="1">
    <source>
        <dbReference type="EMBL" id="ATZ18459.1"/>
    </source>
</evidence>
<dbReference type="Proteomes" id="UP000232230">
    <property type="component" value="Chromosome"/>
</dbReference>
<reference evidence="1 2" key="1">
    <citation type="submission" date="2017-11" db="EMBL/GenBank/DDBJ databases">
        <title>Genome sequence of Entomoplasma somnilux PYAN-1 (ATCC 49194).</title>
        <authorList>
            <person name="Lo W.-S."/>
            <person name="Gasparich G.E."/>
            <person name="Kuo C.-H."/>
        </authorList>
    </citation>
    <scope>NUCLEOTIDE SEQUENCE [LARGE SCALE GENOMIC DNA]</scope>
    <source>
        <strain evidence="1 2">PYAN-1</strain>
    </source>
</reference>
<dbReference type="RefSeq" id="WP_024863854.1">
    <property type="nucleotide sequence ID" value="NZ_CP024965.1"/>
</dbReference>
<gene>
    <name evidence="1" type="ORF">ESOMN_v1c00740</name>
</gene>
<name>A0A2K8NXB5_9MOLU</name>
<evidence type="ECO:0000313" key="2">
    <source>
        <dbReference type="Proteomes" id="UP000232230"/>
    </source>
</evidence>
<dbReference type="Pfam" id="PF06107">
    <property type="entry name" value="DUF951"/>
    <property type="match status" value="1"/>
</dbReference>
<organism evidence="1 2">
    <name type="scientific">Williamsoniiplasma somnilux</name>
    <dbReference type="NCBI Taxonomy" id="215578"/>
    <lineage>
        <taxon>Bacteria</taxon>
        <taxon>Bacillati</taxon>
        <taxon>Mycoplasmatota</taxon>
        <taxon>Mollicutes</taxon>
        <taxon>Entomoplasmatales</taxon>
        <taxon>Williamsoniiplasma</taxon>
    </lineage>
</organism>
<dbReference type="EMBL" id="CP024965">
    <property type="protein sequence ID" value="ATZ18459.1"/>
    <property type="molecule type" value="Genomic_DNA"/>
</dbReference>
<dbReference type="AlphaFoldDB" id="A0A2K8NXB5"/>
<proteinExistence type="predicted"/>
<accession>A0A2K8NXB5</accession>
<sequence>MNYELLEIGDFVELKKQHPSKTERWELIKTGFKYKFRSNLKFDLFIELDRTTMNKQIKKIIKKENL</sequence>